<proteinExistence type="predicted"/>
<gene>
    <name evidence="4" type="ORF">FBEOM_8562</name>
</gene>
<dbReference type="Gene3D" id="1.25.40.20">
    <property type="entry name" value="Ankyrin repeat-containing domain"/>
    <property type="match status" value="2"/>
</dbReference>
<protein>
    <submittedName>
        <fullName evidence="4">Ankyrin</fullName>
    </submittedName>
</protein>
<feature type="repeat" description="ANK" evidence="3">
    <location>
        <begin position="88"/>
        <end position="121"/>
    </location>
</feature>
<sequence>MLLKTPMEELETHLCQYSFLQYAYSEWEDHTIASYPALLKELKIDIVKAPTLRDTWLLRTAREGQGQKAIVKKLLATEGVDVNSKDRHGRTPLSLAAMRGHKAVIKLLLATEGVDVNSKDRHGRTPLSRAAENGHEAVAKLLLAKTSANTEDNVGRTPLSFAAMNGHNTVAMAILSHESVDLNQKDHYGSTLLSIASPYYYYCTKDCV</sequence>
<dbReference type="AlphaFoldDB" id="A0A9P5DU63"/>
<evidence type="ECO:0000313" key="4">
    <source>
        <dbReference type="EMBL" id="KAF4337557.1"/>
    </source>
</evidence>
<dbReference type="PROSITE" id="PS50297">
    <property type="entry name" value="ANK_REP_REGION"/>
    <property type="match status" value="2"/>
</dbReference>
<feature type="repeat" description="ANK" evidence="3">
    <location>
        <begin position="122"/>
        <end position="143"/>
    </location>
</feature>
<keyword evidence="5" id="KW-1185">Reference proteome</keyword>
<feature type="repeat" description="ANK" evidence="3">
    <location>
        <begin position="154"/>
        <end position="187"/>
    </location>
</feature>
<reference evidence="4" key="2">
    <citation type="submission" date="2020-02" db="EMBL/GenBank/DDBJ databases">
        <title>Identification and distribution of gene clusters putatively required for synthesis of sphingolipid metabolism inhibitors in phylogenetically diverse species of the filamentous fungus Fusarium.</title>
        <authorList>
            <person name="Kim H.-S."/>
            <person name="Busman M."/>
            <person name="Brown D.W."/>
            <person name="Divon H."/>
            <person name="Uhlig S."/>
            <person name="Proctor R.H."/>
        </authorList>
    </citation>
    <scope>NUCLEOTIDE SEQUENCE</scope>
    <source>
        <strain evidence="4">NRRL 25174</strain>
    </source>
</reference>
<dbReference type="OrthoDB" id="426293at2759"/>
<evidence type="ECO:0000256" key="1">
    <source>
        <dbReference type="ARBA" id="ARBA00022737"/>
    </source>
</evidence>
<dbReference type="Pfam" id="PF00023">
    <property type="entry name" value="Ank"/>
    <property type="match status" value="1"/>
</dbReference>
<dbReference type="PROSITE" id="PS50088">
    <property type="entry name" value="ANK_REPEAT"/>
    <property type="match status" value="3"/>
</dbReference>
<evidence type="ECO:0000313" key="5">
    <source>
        <dbReference type="Proteomes" id="UP000730481"/>
    </source>
</evidence>
<dbReference type="Proteomes" id="UP000730481">
    <property type="component" value="Unassembled WGS sequence"/>
</dbReference>
<dbReference type="InterPro" id="IPR002110">
    <property type="entry name" value="Ankyrin_rpt"/>
</dbReference>
<organism evidence="4 5">
    <name type="scientific">Fusarium beomiforme</name>
    <dbReference type="NCBI Taxonomy" id="44412"/>
    <lineage>
        <taxon>Eukaryota</taxon>
        <taxon>Fungi</taxon>
        <taxon>Dikarya</taxon>
        <taxon>Ascomycota</taxon>
        <taxon>Pezizomycotina</taxon>
        <taxon>Sordariomycetes</taxon>
        <taxon>Hypocreomycetidae</taxon>
        <taxon>Hypocreales</taxon>
        <taxon>Nectriaceae</taxon>
        <taxon>Fusarium</taxon>
        <taxon>Fusarium burgessii species complex</taxon>
    </lineage>
</organism>
<dbReference type="SMART" id="SM00248">
    <property type="entry name" value="ANK"/>
    <property type="match status" value="3"/>
</dbReference>
<name>A0A9P5DU63_9HYPO</name>
<accession>A0A9P5DU63</accession>
<evidence type="ECO:0000256" key="3">
    <source>
        <dbReference type="PROSITE-ProRule" id="PRU00023"/>
    </source>
</evidence>
<comment type="caution">
    <text evidence="4">The sequence shown here is derived from an EMBL/GenBank/DDBJ whole genome shotgun (WGS) entry which is preliminary data.</text>
</comment>
<evidence type="ECO:0000256" key="2">
    <source>
        <dbReference type="ARBA" id="ARBA00023043"/>
    </source>
</evidence>
<dbReference type="InterPro" id="IPR036770">
    <property type="entry name" value="Ankyrin_rpt-contain_sf"/>
</dbReference>
<dbReference type="EMBL" id="PVQB02000405">
    <property type="protein sequence ID" value="KAF4337557.1"/>
    <property type="molecule type" value="Genomic_DNA"/>
</dbReference>
<reference evidence="4" key="1">
    <citation type="journal article" date="2017" name="Mycologia">
        <title>Fusarium algeriense, sp. nov., a novel toxigenic crown rot pathogen of durum wheat from Algeria is nested in the Fusarium burgessii species complex.</title>
        <authorList>
            <person name="Laraba I."/>
            <person name="Keddad A."/>
            <person name="Boureghda H."/>
            <person name="Abdallah N."/>
            <person name="Vaughan M.M."/>
            <person name="Proctor R.H."/>
            <person name="Busman M."/>
            <person name="O'Donnell K."/>
        </authorList>
    </citation>
    <scope>NUCLEOTIDE SEQUENCE</scope>
    <source>
        <strain evidence="4">NRRL 25174</strain>
    </source>
</reference>
<keyword evidence="1" id="KW-0677">Repeat</keyword>
<dbReference type="Pfam" id="PF12796">
    <property type="entry name" value="Ank_2"/>
    <property type="match status" value="1"/>
</dbReference>
<dbReference type="PANTHER" id="PTHR24197:SF48">
    <property type="entry name" value="ANKYRIN REPEAT DOMAIN-CONTAINING PROTEIN 61"/>
    <property type="match status" value="1"/>
</dbReference>
<dbReference type="PANTHER" id="PTHR24197">
    <property type="entry name" value="ANKYRIN REPEAT DOMAIN-CONTAINING PROTEIN 61"/>
    <property type="match status" value="1"/>
</dbReference>
<keyword evidence="2 3" id="KW-0040">ANK repeat</keyword>
<dbReference type="SUPFAM" id="SSF48403">
    <property type="entry name" value="Ankyrin repeat"/>
    <property type="match status" value="1"/>
</dbReference>